<gene>
    <name evidence="1" type="primary">g6818</name>
    <name evidence="1" type="ORF">NpPPO83_00006818</name>
</gene>
<dbReference type="Proteomes" id="UP001165186">
    <property type="component" value="Unassembled WGS sequence"/>
</dbReference>
<proteinExistence type="predicted"/>
<evidence type="ECO:0000313" key="1">
    <source>
        <dbReference type="EMBL" id="GME34330.1"/>
    </source>
</evidence>
<organism evidence="1 2">
    <name type="scientific">Neofusicoccum parvum</name>
    <dbReference type="NCBI Taxonomy" id="310453"/>
    <lineage>
        <taxon>Eukaryota</taxon>
        <taxon>Fungi</taxon>
        <taxon>Dikarya</taxon>
        <taxon>Ascomycota</taxon>
        <taxon>Pezizomycotina</taxon>
        <taxon>Dothideomycetes</taxon>
        <taxon>Dothideomycetes incertae sedis</taxon>
        <taxon>Botryosphaeriales</taxon>
        <taxon>Botryosphaeriaceae</taxon>
        <taxon>Neofusicoccum</taxon>
    </lineage>
</organism>
<protein>
    <submittedName>
        <fullName evidence="1">Cytochrome p450</fullName>
    </submittedName>
</protein>
<dbReference type="EMBL" id="BSXG01000249">
    <property type="protein sequence ID" value="GME34330.1"/>
    <property type="molecule type" value="Genomic_DNA"/>
</dbReference>
<keyword evidence="2" id="KW-1185">Reference proteome</keyword>
<evidence type="ECO:0000313" key="2">
    <source>
        <dbReference type="Proteomes" id="UP001165186"/>
    </source>
</evidence>
<name>A0ACB5SC41_9PEZI</name>
<sequence length="490" mass="55961">MVLPIILTALVLLVGAFWFAQEKPLKGLPILDFEDCNFHRAQLRFIANGRDLLWRGLKQFSGPFQVITPVGAKVMLPGRFASEIKNDSRLSFGEWLAREFDSHLSGFEGFRRVHADGVFVEVVRGKLTQALGSITDIVCDESRSCLHNGLGESKEWTEITLKPFITYTLARLSTRVFLGPELCRNDEWLDVFINFVTYAFSAMQRLRTWHPWLRPIANVFLPESRKLRQEIAHARRLIEPLIDQRRRENSNDSGKARGTIDWMDQVAKGRSYDPVMTQLFFSLFAVHTTTELVTNVMYDICAHPEYIEPLRDEIEGVLRAEGWKKTSLFNMKFLDSFLNEVQRLSPGGSVAMNRVAFEEIQLSDGSVIPKGATLSCTFDELMNPAIYPEPEKFDPYRFLKKRQQPGQENSHQFVTTSQEHLAFGLGTHACPGRFFAANESKVLICHLLLMYDWKLADEAAGRPDHITSSEMMSANPFAKVMFKRREQSAL</sequence>
<comment type="caution">
    <text evidence="1">The sequence shown here is derived from an EMBL/GenBank/DDBJ whole genome shotgun (WGS) entry which is preliminary data.</text>
</comment>
<reference evidence="1" key="1">
    <citation type="submission" date="2024-09" db="EMBL/GenBank/DDBJ databases">
        <title>Draft Genome Sequences of Neofusicoccum parvum.</title>
        <authorList>
            <person name="Ashida A."/>
            <person name="Camagna M."/>
            <person name="Tanaka A."/>
            <person name="Takemoto D."/>
        </authorList>
    </citation>
    <scope>NUCLEOTIDE SEQUENCE</scope>
    <source>
        <strain evidence="1">PPO83</strain>
    </source>
</reference>
<accession>A0ACB5SC41</accession>